<dbReference type="SUPFAM" id="SSF48726">
    <property type="entry name" value="Immunoglobulin"/>
    <property type="match status" value="1"/>
</dbReference>
<reference evidence="3 4" key="1">
    <citation type="submission" date="2022-12" db="EMBL/GenBank/DDBJ databases">
        <title>Chromosome-level genome of Tegillarca granosa.</title>
        <authorList>
            <person name="Kim J."/>
        </authorList>
    </citation>
    <scope>NUCLEOTIDE SEQUENCE [LARGE SCALE GENOMIC DNA]</scope>
    <source>
        <strain evidence="3">Teg-2019</strain>
        <tissue evidence="3">Adductor muscle</tissue>
    </source>
</reference>
<evidence type="ECO:0000313" key="3">
    <source>
        <dbReference type="EMBL" id="KAJ8311813.1"/>
    </source>
</evidence>
<accession>A0ABQ9F344</accession>
<dbReference type="InterPro" id="IPR036179">
    <property type="entry name" value="Ig-like_dom_sf"/>
</dbReference>
<feature type="transmembrane region" description="Helical" evidence="1">
    <location>
        <begin position="136"/>
        <end position="159"/>
    </location>
</feature>
<dbReference type="InterPro" id="IPR007110">
    <property type="entry name" value="Ig-like_dom"/>
</dbReference>
<feature type="domain" description="Ig-like" evidence="2">
    <location>
        <begin position="8"/>
        <end position="87"/>
    </location>
</feature>
<keyword evidence="4" id="KW-1185">Reference proteome</keyword>
<keyword evidence="1" id="KW-1133">Transmembrane helix</keyword>
<evidence type="ECO:0000313" key="4">
    <source>
        <dbReference type="Proteomes" id="UP001217089"/>
    </source>
</evidence>
<dbReference type="Proteomes" id="UP001217089">
    <property type="component" value="Unassembled WGS sequence"/>
</dbReference>
<evidence type="ECO:0000259" key="2">
    <source>
        <dbReference type="PROSITE" id="PS50835"/>
    </source>
</evidence>
<organism evidence="3 4">
    <name type="scientific">Tegillarca granosa</name>
    <name type="common">Malaysian cockle</name>
    <name type="synonym">Anadara granosa</name>
    <dbReference type="NCBI Taxonomy" id="220873"/>
    <lineage>
        <taxon>Eukaryota</taxon>
        <taxon>Metazoa</taxon>
        <taxon>Spiralia</taxon>
        <taxon>Lophotrochozoa</taxon>
        <taxon>Mollusca</taxon>
        <taxon>Bivalvia</taxon>
        <taxon>Autobranchia</taxon>
        <taxon>Pteriomorphia</taxon>
        <taxon>Arcoida</taxon>
        <taxon>Arcoidea</taxon>
        <taxon>Arcidae</taxon>
        <taxon>Tegillarca</taxon>
    </lineage>
</organism>
<keyword evidence="1" id="KW-0472">Membrane</keyword>
<gene>
    <name evidence="3" type="ORF">KUTeg_010626</name>
</gene>
<proteinExistence type="predicted"/>
<dbReference type="PROSITE" id="PS50835">
    <property type="entry name" value="IG_LIKE"/>
    <property type="match status" value="1"/>
</dbReference>
<name>A0ABQ9F344_TEGGR</name>
<dbReference type="EMBL" id="JARBDR010000486">
    <property type="protein sequence ID" value="KAJ8311813.1"/>
    <property type="molecule type" value="Genomic_DNA"/>
</dbReference>
<dbReference type="Gene3D" id="2.60.40.10">
    <property type="entry name" value="Immunoglobulins"/>
    <property type="match status" value="1"/>
</dbReference>
<protein>
    <recommendedName>
        <fullName evidence="2">Ig-like domain-containing protein</fullName>
    </recommendedName>
</protein>
<sequence>MLDPPSNPLIEVSPDSPFPWIERGNGSLRCSVNDGNPPVFYEWSSPAGVIAGQTSNILSLTSLTKNDYRKGYSCKVSNAYTIAKNLNLISQTKQLDVELKQRIKKYDKVLEKVTFSSLWQVIDVCPINCIDNNGRYISALIGMFVGVLVEGVVISILFWRKGIFNGINCRPVNPIVEKLEKSPPKIERTLHDDVNDETERNDVYDGINPLSEGIVRFIFRCKLFIFHAMITIKNP</sequence>
<dbReference type="InterPro" id="IPR013783">
    <property type="entry name" value="Ig-like_fold"/>
</dbReference>
<keyword evidence="1" id="KW-0812">Transmembrane</keyword>
<evidence type="ECO:0000256" key="1">
    <source>
        <dbReference type="SAM" id="Phobius"/>
    </source>
</evidence>
<comment type="caution">
    <text evidence="3">The sequence shown here is derived from an EMBL/GenBank/DDBJ whole genome shotgun (WGS) entry which is preliminary data.</text>
</comment>